<dbReference type="InterPro" id="IPR009366">
    <property type="entry name" value="Protein_Veg"/>
</dbReference>
<protein>
    <submittedName>
        <fullName evidence="1">Veg family protein</fullName>
    </submittedName>
</protein>
<evidence type="ECO:0000313" key="1">
    <source>
        <dbReference type="EMBL" id="MDN4076236.1"/>
    </source>
</evidence>
<evidence type="ECO:0000313" key="2">
    <source>
        <dbReference type="Proteomes" id="UP001168694"/>
    </source>
</evidence>
<keyword evidence="2" id="KW-1185">Reference proteome</keyword>
<dbReference type="NCBIfam" id="NF046033">
    <property type="entry name" value="BflmStimVeg"/>
    <property type="match status" value="1"/>
</dbReference>
<dbReference type="Proteomes" id="UP001168694">
    <property type="component" value="Unassembled WGS sequence"/>
</dbReference>
<dbReference type="RefSeq" id="WP_290402322.1">
    <property type="nucleotide sequence ID" value="NZ_JAUHLN010000013.1"/>
</dbReference>
<name>A0ABT8EEC6_9BACL</name>
<organism evidence="1 2">
    <name type="scientific">Fictibacillus terranigra</name>
    <dbReference type="NCBI Taxonomy" id="3058424"/>
    <lineage>
        <taxon>Bacteria</taxon>
        <taxon>Bacillati</taxon>
        <taxon>Bacillota</taxon>
        <taxon>Bacilli</taxon>
        <taxon>Bacillales</taxon>
        <taxon>Fictibacillaceae</taxon>
        <taxon>Fictibacillus</taxon>
    </lineage>
</organism>
<sequence length="86" mass="9767">MSKTIVDIRRILESNVGKRLSLRANGGRRKTIERLGTLEETYPAVFIIKLDQDTNAFERVSYSYADVLTETVELTFLEESQVVSGQ</sequence>
<comment type="caution">
    <text evidence="1">The sequence shown here is derived from an EMBL/GenBank/DDBJ whole genome shotgun (WGS) entry which is preliminary data.</text>
</comment>
<dbReference type="EMBL" id="JAUHLN010000013">
    <property type="protein sequence ID" value="MDN4076236.1"/>
    <property type="molecule type" value="Genomic_DNA"/>
</dbReference>
<dbReference type="Pfam" id="PF06257">
    <property type="entry name" value="VEG"/>
    <property type="match status" value="1"/>
</dbReference>
<dbReference type="PANTHER" id="PTHR40026">
    <property type="entry name" value="PROTEIN VEG"/>
    <property type="match status" value="1"/>
</dbReference>
<accession>A0ABT8EEC6</accession>
<gene>
    <name evidence="1" type="ORF">QYF49_25265</name>
</gene>
<dbReference type="PIRSF" id="PIRSF037257">
    <property type="entry name" value="DUF1021"/>
    <property type="match status" value="1"/>
</dbReference>
<dbReference type="PANTHER" id="PTHR40026:SF1">
    <property type="entry name" value="PROTEIN VEG"/>
    <property type="match status" value="1"/>
</dbReference>
<proteinExistence type="predicted"/>
<reference evidence="1" key="1">
    <citation type="submission" date="2023-06" db="EMBL/GenBank/DDBJ databases">
        <title>Draft Genome Sequences of Representative Paenibacillus Polymyxa, Bacillus cereus, Fictibacillus sp., and Brevibacillus agri Strains Isolated from Amazonian Dark Earth.</title>
        <authorList>
            <person name="Pellegrinetti T.A."/>
            <person name="Cunha I.C.M."/>
            <person name="Chaves M.G."/>
            <person name="Freitas A.S."/>
            <person name="Silva A.V.R."/>
            <person name="Tsai S.M."/>
            <person name="Mendes L.W."/>
        </authorList>
    </citation>
    <scope>NUCLEOTIDE SEQUENCE</scope>
    <source>
        <strain evidence="1">CENA-BCM004</strain>
    </source>
</reference>
<dbReference type="Gene3D" id="2.30.30.100">
    <property type="match status" value="1"/>
</dbReference>